<accession>A0A0D0MXE4</accession>
<evidence type="ECO:0000313" key="2">
    <source>
        <dbReference type="Proteomes" id="UP000032067"/>
    </source>
</evidence>
<name>A0A0D0MXE4_VARPD</name>
<gene>
    <name evidence="1" type="ORF">RT97_06295</name>
</gene>
<protein>
    <submittedName>
        <fullName evidence="1">Uncharacterized protein</fullName>
    </submittedName>
</protein>
<sequence length="146" mass="16465">MSDRMTHALMLLQQCAYARVLCEFHRRRAPRGGSEGLVPTTADELVDSVRRLKACDQRWEGMRRMLGADDLARVRVARALYLQSMRRSAPARLGPWSDCCGVDCMPPSHLLEWVSYDLECMELADLEASMGPEEAALYACAMDRPT</sequence>
<dbReference type="AlphaFoldDB" id="A0A0D0MXE4"/>
<dbReference type="Proteomes" id="UP000032067">
    <property type="component" value="Unassembled WGS sequence"/>
</dbReference>
<dbReference type="EMBL" id="JXQQ01000010">
    <property type="protein sequence ID" value="KIQ35489.1"/>
    <property type="molecule type" value="Genomic_DNA"/>
</dbReference>
<proteinExistence type="predicted"/>
<evidence type="ECO:0000313" key="1">
    <source>
        <dbReference type="EMBL" id="KIQ35489.1"/>
    </source>
</evidence>
<organism evidence="1 2">
    <name type="scientific">Variovorax paradoxus</name>
    <dbReference type="NCBI Taxonomy" id="34073"/>
    <lineage>
        <taxon>Bacteria</taxon>
        <taxon>Pseudomonadati</taxon>
        <taxon>Pseudomonadota</taxon>
        <taxon>Betaproteobacteria</taxon>
        <taxon>Burkholderiales</taxon>
        <taxon>Comamonadaceae</taxon>
        <taxon>Variovorax</taxon>
    </lineage>
</organism>
<reference evidence="1 2" key="1">
    <citation type="submission" date="2014-12" db="EMBL/GenBank/DDBJ databases">
        <title>16Stimator: statistical estimation of ribosomal gene copy numbers from draft genome assemblies.</title>
        <authorList>
            <person name="Perisin M.A."/>
            <person name="Vetter M."/>
            <person name="Gilbert J.A."/>
            <person name="Bergelson J."/>
        </authorList>
    </citation>
    <scope>NUCLEOTIDE SEQUENCE [LARGE SCALE GENOMIC DNA]</scope>
    <source>
        <strain evidence="1 2">MEDvA23</strain>
    </source>
</reference>
<comment type="caution">
    <text evidence="1">The sequence shown here is derived from an EMBL/GenBank/DDBJ whole genome shotgun (WGS) entry which is preliminary data.</text>
</comment>